<feature type="chain" id="PRO_5047334938" evidence="2">
    <location>
        <begin position="24"/>
        <end position="310"/>
    </location>
</feature>
<feature type="domain" description="BD-FAE-like" evidence="3">
    <location>
        <begin position="50"/>
        <end position="262"/>
    </location>
</feature>
<protein>
    <submittedName>
        <fullName evidence="4">Alpha/beta hydrolase</fullName>
    </submittedName>
</protein>
<proteinExistence type="predicted"/>
<dbReference type="PANTHER" id="PTHR48081">
    <property type="entry name" value="AB HYDROLASE SUPERFAMILY PROTEIN C4A8.06C"/>
    <property type="match status" value="1"/>
</dbReference>
<dbReference type="InterPro" id="IPR029058">
    <property type="entry name" value="AB_hydrolase_fold"/>
</dbReference>
<feature type="signal peptide" evidence="2">
    <location>
        <begin position="1"/>
        <end position="23"/>
    </location>
</feature>
<organism evidence="4 5">
    <name type="scientific">Roseiconus lacunae</name>
    <dbReference type="NCBI Taxonomy" id="2605694"/>
    <lineage>
        <taxon>Bacteria</taxon>
        <taxon>Pseudomonadati</taxon>
        <taxon>Planctomycetota</taxon>
        <taxon>Planctomycetia</taxon>
        <taxon>Pirellulales</taxon>
        <taxon>Pirellulaceae</taxon>
        <taxon>Roseiconus</taxon>
    </lineage>
</organism>
<evidence type="ECO:0000256" key="1">
    <source>
        <dbReference type="ARBA" id="ARBA00022801"/>
    </source>
</evidence>
<dbReference type="EMBL" id="JASZZN010000017">
    <property type="protein sequence ID" value="MDM4017942.1"/>
    <property type="molecule type" value="Genomic_DNA"/>
</dbReference>
<name>A0ABT7PN82_9BACT</name>
<keyword evidence="1 4" id="KW-0378">Hydrolase</keyword>
<dbReference type="Pfam" id="PF20434">
    <property type="entry name" value="BD-FAE"/>
    <property type="match status" value="1"/>
</dbReference>
<reference evidence="4 5" key="1">
    <citation type="submission" date="2023-06" db="EMBL/GenBank/DDBJ databases">
        <title>Roseiconus lacunae JC819 isolated from Gulf of Mannar region, Tamil Nadu.</title>
        <authorList>
            <person name="Pk S."/>
            <person name="Ch S."/>
            <person name="Ch V.R."/>
        </authorList>
    </citation>
    <scope>NUCLEOTIDE SEQUENCE [LARGE SCALE GENOMIC DNA]</scope>
    <source>
        <strain evidence="4 5">JC819</strain>
    </source>
</reference>
<evidence type="ECO:0000313" key="5">
    <source>
        <dbReference type="Proteomes" id="UP001239462"/>
    </source>
</evidence>
<comment type="caution">
    <text evidence="4">The sequence shown here is derived from an EMBL/GenBank/DDBJ whole genome shotgun (WGS) entry which is preliminary data.</text>
</comment>
<dbReference type="InterPro" id="IPR050300">
    <property type="entry name" value="GDXG_lipolytic_enzyme"/>
</dbReference>
<evidence type="ECO:0000256" key="2">
    <source>
        <dbReference type="SAM" id="SignalP"/>
    </source>
</evidence>
<evidence type="ECO:0000259" key="3">
    <source>
        <dbReference type="Pfam" id="PF20434"/>
    </source>
</evidence>
<dbReference type="SUPFAM" id="SSF53474">
    <property type="entry name" value="alpha/beta-Hydrolases"/>
    <property type="match status" value="1"/>
</dbReference>
<dbReference type="Gene3D" id="3.40.50.1820">
    <property type="entry name" value="alpha/beta hydrolase"/>
    <property type="match status" value="1"/>
</dbReference>
<dbReference type="RefSeq" id="WP_289165545.1">
    <property type="nucleotide sequence ID" value="NZ_CP141221.1"/>
</dbReference>
<dbReference type="PANTHER" id="PTHR48081:SF13">
    <property type="entry name" value="ALPHA_BETA HYDROLASE"/>
    <property type="match status" value="1"/>
</dbReference>
<keyword evidence="5" id="KW-1185">Reference proteome</keyword>
<dbReference type="InterPro" id="IPR049492">
    <property type="entry name" value="BD-FAE-like_dom"/>
</dbReference>
<evidence type="ECO:0000313" key="4">
    <source>
        <dbReference type="EMBL" id="MDM4017942.1"/>
    </source>
</evidence>
<gene>
    <name evidence="4" type="ORF">QTN89_21020</name>
</gene>
<sequence>MKKLHAVSFLWVALVPLATTAFAGEGITKYADVKYDDVADAHQGHAGLCDVYLPEMGDRANEPPQRHPVVLVVHGGGWMTGDKWTMHRHASELAKRGIAAVSINYRLAPTSKFPDQVDDVRSALVWLSEHADRYRFDLNRVGLYGYSAGGHLVSLVATLCDEPWERVRHSTRWEENDPRWKKLPAIQAVCAGGPPTDFRNMPPESLALAYFLGGSRKEKPETYVAASPICFASKSDPTFKIIHGEKDVLVALSNATDFHQALLDAKAKSSLQTMPNKGHMMAFFSPQLTKGMLIFFDRELRSVVSDDDTP</sequence>
<dbReference type="GO" id="GO:0016787">
    <property type="term" value="F:hydrolase activity"/>
    <property type="evidence" value="ECO:0007669"/>
    <property type="project" value="UniProtKB-KW"/>
</dbReference>
<dbReference type="Proteomes" id="UP001239462">
    <property type="component" value="Unassembled WGS sequence"/>
</dbReference>
<accession>A0ABT7PN82</accession>
<keyword evidence="2" id="KW-0732">Signal</keyword>